<gene>
    <name evidence="4" type="ORF">SAMN05421547_103202</name>
</gene>
<evidence type="ECO:0000313" key="4">
    <source>
        <dbReference type="EMBL" id="SDY23366.1"/>
    </source>
</evidence>
<evidence type="ECO:0000256" key="2">
    <source>
        <dbReference type="SAM" id="SignalP"/>
    </source>
</evidence>
<accession>A0A1H3I6K6</accession>
<dbReference type="InterPro" id="IPR011992">
    <property type="entry name" value="EF-hand-dom_pair"/>
</dbReference>
<protein>
    <submittedName>
        <fullName evidence="4">EF hand</fullName>
    </submittedName>
</protein>
<dbReference type="InterPro" id="IPR002048">
    <property type="entry name" value="EF_hand_dom"/>
</dbReference>
<dbReference type="PROSITE" id="PS00018">
    <property type="entry name" value="EF_HAND_1"/>
    <property type="match status" value="2"/>
</dbReference>
<feature type="signal peptide" evidence="2">
    <location>
        <begin position="1"/>
        <end position="24"/>
    </location>
</feature>
<evidence type="ECO:0000313" key="5">
    <source>
        <dbReference type="Proteomes" id="UP000183417"/>
    </source>
</evidence>
<feature type="compositionally biased region" description="Low complexity" evidence="1">
    <location>
        <begin position="26"/>
        <end position="38"/>
    </location>
</feature>
<reference evidence="4 5" key="1">
    <citation type="submission" date="2016-10" db="EMBL/GenBank/DDBJ databases">
        <authorList>
            <person name="de Groot N.N."/>
        </authorList>
    </citation>
    <scope>NUCLEOTIDE SEQUENCE [LARGE SCALE GENOMIC DNA]</scope>
    <source>
        <strain evidence="4 5">LMG 24775</strain>
    </source>
</reference>
<dbReference type="Proteomes" id="UP000183417">
    <property type="component" value="Unassembled WGS sequence"/>
</dbReference>
<sequence>MIEFSLSHRMLAAAGLAALLTACASPTAPSASGPAQPAGGHGQSAFMGSYDANRDGVVTRQEYDTVRKQRFLAGDTNGDGWLSEKEYVDEFEARLKQQYAGRQPDERYAQSMKQAHVRFGIVDRNRDGKYTVEEDMAIADRSFKEADVNADGVVDKNDVKKP</sequence>
<evidence type="ECO:0000259" key="3">
    <source>
        <dbReference type="PROSITE" id="PS50222"/>
    </source>
</evidence>
<dbReference type="RefSeq" id="WP_016447372.1">
    <property type="nucleotide sequence ID" value="NZ_CP141274.1"/>
</dbReference>
<dbReference type="Pfam" id="PF13202">
    <property type="entry name" value="EF-hand_5"/>
    <property type="match status" value="2"/>
</dbReference>
<proteinExistence type="predicted"/>
<dbReference type="GeneID" id="94689439"/>
<dbReference type="EMBL" id="FNPE01000003">
    <property type="protein sequence ID" value="SDY23366.1"/>
    <property type="molecule type" value="Genomic_DNA"/>
</dbReference>
<feature type="chain" id="PRO_5010165442" evidence="2">
    <location>
        <begin position="25"/>
        <end position="162"/>
    </location>
</feature>
<dbReference type="Gene3D" id="1.10.238.10">
    <property type="entry name" value="EF-hand"/>
    <property type="match status" value="1"/>
</dbReference>
<evidence type="ECO:0000256" key="1">
    <source>
        <dbReference type="SAM" id="MobiDB-lite"/>
    </source>
</evidence>
<dbReference type="AlphaFoldDB" id="A0A1H3I6K6"/>
<feature type="region of interest" description="Disordered" evidence="1">
    <location>
        <begin position="26"/>
        <end position="47"/>
    </location>
</feature>
<dbReference type="GO" id="GO:0005509">
    <property type="term" value="F:calcium ion binding"/>
    <property type="evidence" value="ECO:0007669"/>
    <property type="project" value="InterPro"/>
</dbReference>
<dbReference type="PROSITE" id="PS50222">
    <property type="entry name" value="EF_HAND_2"/>
    <property type="match status" value="1"/>
</dbReference>
<dbReference type="SUPFAM" id="SSF47473">
    <property type="entry name" value="EF-hand"/>
    <property type="match status" value="1"/>
</dbReference>
<keyword evidence="2" id="KW-0732">Signal</keyword>
<organism evidence="4 5">
    <name type="scientific">Delftia lacustris</name>
    <dbReference type="NCBI Taxonomy" id="558537"/>
    <lineage>
        <taxon>Bacteria</taxon>
        <taxon>Pseudomonadati</taxon>
        <taxon>Pseudomonadota</taxon>
        <taxon>Betaproteobacteria</taxon>
        <taxon>Burkholderiales</taxon>
        <taxon>Comamonadaceae</taxon>
        <taxon>Delftia</taxon>
    </lineage>
</organism>
<name>A0A1H3I6K6_9BURK</name>
<feature type="domain" description="EF-hand" evidence="3">
    <location>
        <begin position="134"/>
        <end position="162"/>
    </location>
</feature>
<dbReference type="InterPro" id="IPR018247">
    <property type="entry name" value="EF_Hand_1_Ca_BS"/>
</dbReference>